<organism evidence="8 9">
    <name type="scientific">Ambrosiozyma monospora</name>
    <name type="common">Yeast</name>
    <name type="synonym">Endomycopsis monosporus</name>
    <dbReference type="NCBI Taxonomy" id="43982"/>
    <lineage>
        <taxon>Eukaryota</taxon>
        <taxon>Fungi</taxon>
        <taxon>Dikarya</taxon>
        <taxon>Ascomycota</taxon>
        <taxon>Saccharomycotina</taxon>
        <taxon>Pichiomycetes</taxon>
        <taxon>Pichiales</taxon>
        <taxon>Pichiaceae</taxon>
        <taxon>Ambrosiozyma</taxon>
    </lineage>
</organism>
<evidence type="ECO:0000256" key="1">
    <source>
        <dbReference type="ARBA" id="ARBA00010337"/>
    </source>
</evidence>
<dbReference type="GO" id="GO:0000922">
    <property type="term" value="C:spindle pole"/>
    <property type="evidence" value="ECO:0007669"/>
    <property type="project" value="InterPro"/>
</dbReference>
<feature type="compositionally biased region" description="Polar residues" evidence="6">
    <location>
        <begin position="44"/>
        <end position="70"/>
    </location>
</feature>
<evidence type="ECO:0000313" key="9">
    <source>
        <dbReference type="Proteomes" id="UP001165063"/>
    </source>
</evidence>
<dbReference type="GO" id="GO:0005874">
    <property type="term" value="C:microtubule"/>
    <property type="evidence" value="ECO:0007669"/>
    <property type="project" value="UniProtKB-KW"/>
</dbReference>
<dbReference type="PANTHER" id="PTHR19302:SF33">
    <property type="entry name" value="GAMMA-TUBULIN COMPLEX COMPONENT 5"/>
    <property type="match status" value="1"/>
</dbReference>
<dbReference type="OrthoDB" id="5860513at2759"/>
<dbReference type="GO" id="GO:0031122">
    <property type="term" value="P:cytoplasmic microtubule organization"/>
    <property type="evidence" value="ECO:0007669"/>
    <property type="project" value="TreeGrafter"/>
</dbReference>
<evidence type="ECO:0000256" key="2">
    <source>
        <dbReference type="ARBA" id="ARBA00022490"/>
    </source>
</evidence>
<dbReference type="GO" id="GO:0005816">
    <property type="term" value="C:spindle pole body"/>
    <property type="evidence" value="ECO:0007669"/>
    <property type="project" value="UniProtKB-ARBA"/>
</dbReference>
<dbReference type="Gene3D" id="1.20.120.1900">
    <property type="entry name" value="Gamma-tubulin complex, C-terminal domain"/>
    <property type="match status" value="1"/>
</dbReference>
<dbReference type="GO" id="GO:0000278">
    <property type="term" value="P:mitotic cell cycle"/>
    <property type="evidence" value="ECO:0007669"/>
    <property type="project" value="TreeGrafter"/>
</dbReference>
<feature type="compositionally biased region" description="Low complexity" evidence="6">
    <location>
        <begin position="71"/>
        <end position="93"/>
    </location>
</feature>
<protein>
    <recommendedName>
        <fullName evidence="5">Spindle pole body component</fullName>
    </recommendedName>
</protein>
<feature type="domain" description="Gamma tubulin complex component C-terminal" evidence="7">
    <location>
        <begin position="529"/>
        <end position="844"/>
    </location>
</feature>
<keyword evidence="2 5" id="KW-0963">Cytoplasm</keyword>
<gene>
    <name evidence="8" type="ORF">Amon01_000304900</name>
</gene>
<dbReference type="GO" id="GO:0007020">
    <property type="term" value="P:microtubule nucleation"/>
    <property type="evidence" value="ECO:0007669"/>
    <property type="project" value="InterPro"/>
</dbReference>
<proteinExistence type="inferred from homology"/>
<dbReference type="GO" id="GO:0051321">
    <property type="term" value="P:meiotic cell cycle"/>
    <property type="evidence" value="ECO:0007669"/>
    <property type="project" value="TreeGrafter"/>
</dbReference>
<dbReference type="InterPro" id="IPR042241">
    <property type="entry name" value="GCP_C_sf"/>
</dbReference>
<keyword evidence="9" id="KW-1185">Reference proteome</keyword>
<dbReference type="PANTHER" id="PTHR19302">
    <property type="entry name" value="GAMMA TUBULIN COMPLEX PROTEIN"/>
    <property type="match status" value="1"/>
</dbReference>
<reference evidence="8" key="1">
    <citation type="submission" date="2023-04" db="EMBL/GenBank/DDBJ databases">
        <title>Ambrosiozyma monospora NBRC 1965.</title>
        <authorList>
            <person name="Ichikawa N."/>
            <person name="Sato H."/>
            <person name="Tonouchi N."/>
        </authorList>
    </citation>
    <scope>NUCLEOTIDE SEQUENCE</scope>
    <source>
        <strain evidence="8">NBRC 1965</strain>
    </source>
</reference>
<accession>A0A9W6YVW8</accession>
<evidence type="ECO:0000313" key="8">
    <source>
        <dbReference type="EMBL" id="GMG25088.1"/>
    </source>
</evidence>
<sequence>MSDPEYVLKTHLSRLFRRILPNHPLDTVESITQDTLTFLRQPFTQQDNTTPGPSNINNSVIGRNGNSSMITSSPYTPRPTRTTSGNSSNSNLRTTTGTAFNSIQEIIQFYKPLITPTKHADFIQVLTELDSLKLNEDQLLEYLNAKLNLRSSTQQNQMLNVPLFEVAERYKNELFANSAADVRGFGIGGGSDGSGSASVVGNGEVPISEADVVRCVISALNGLSSDLFPVEMKNYSESDFGRGSDNYDTIVDADGVKRKRKHQQQQQPQQSNQANRANSGLLMSKQAVIKVPSNIGLGFGELGLVYELLELGLTHMTLLNFKKSVERNNRTASKRNGQLEVTILSYLNRELLDYANQVNLIKNIVSLRLLHYELFNTLLKFRFLKFLILDKLMSVESDVEFIDIAYEYATYYAPNTIIHGVSTGVFSILLNSYLRTVNDYLNNGEVSDPSFYIQRGNIVENAIPSFLKKENHYELIYQFGKTAQYLKQYCNERLPPVQVNSLDDFRELKLSYLDIVKKLNRLLFDNFFLVSELNNLKQYLLMKQGNFIDAILINGFELGNVQLINVLNDAINQTLPNAQELLFKLDIRVINQDYMNNDAINWDLIVLDYKLSSPLSVIVTDKKEYLRMFNYLFKFKRLGYQLNRQWNENNYIHRLTRDDEKLQKTLKKLHILRNEFLKFIGVFTNFINLNIIDKNFDKLIKKLEKRETKITLKLAPIPGFKLKSEQQKSDLFELQELINLHSNYIRSITRHKLFTQNELTVRVNNLVIAIENFIKVNDEINLLCADLFTTVPQSSEYNVYKEKIVERVKENDWVDMFDDELGLLISELIKEDQSQDLKILGLQLS</sequence>
<dbReference type="AlphaFoldDB" id="A0A9W6YVW8"/>
<dbReference type="InterPro" id="IPR007259">
    <property type="entry name" value="GCP"/>
</dbReference>
<keyword evidence="3 5" id="KW-0493">Microtubule</keyword>
<dbReference type="EMBL" id="BSXU01001219">
    <property type="protein sequence ID" value="GMG25088.1"/>
    <property type="molecule type" value="Genomic_DNA"/>
</dbReference>
<feature type="region of interest" description="Disordered" evidence="6">
    <location>
        <begin position="256"/>
        <end position="277"/>
    </location>
</feature>
<dbReference type="GO" id="GO:0043015">
    <property type="term" value="F:gamma-tubulin binding"/>
    <property type="evidence" value="ECO:0007669"/>
    <property type="project" value="InterPro"/>
</dbReference>
<dbReference type="GO" id="GO:0000930">
    <property type="term" value="C:gamma-tubulin complex"/>
    <property type="evidence" value="ECO:0007669"/>
    <property type="project" value="TreeGrafter"/>
</dbReference>
<feature type="region of interest" description="Disordered" evidence="6">
    <location>
        <begin position="44"/>
        <end position="93"/>
    </location>
</feature>
<comment type="caution">
    <text evidence="8">The sequence shown here is derived from an EMBL/GenBank/DDBJ whole genome shotgun (WGS) entry which is preliminary data.</text>
</comment>
<comment type="subcellular location">
    <subcellularLocation>
        <location evidence="5">Cytoplasm</location>
        <location evidence="5">Cytoskeleton</location>
        <location evidence="5">Microtubule organizing center</location>
    </subcellularLocation>
</comment>
<dbReference type="Proteomes" id="UP001165063">
    <property type="component" value="Unassembled WGS sequence"/>
</dbReference>
<comment type="similarity">
    <text evidence="1 5">Belongs to the TUBGCP family.</text>
</comment>
<evidence type="ECO:0000256" key="3">
    <source>
        <dbReference type="ARBA" id="ARBA00022701"/>
    </source>
</evidence>
<dbReference type="GO" id="GO:0051225">
    <property type="term" value="P:spindle assembly"/>
    <property type="evidence" value="ECO:0007669"/>
    <property type="project" value="TreeGrafter"/>
</dbReference>
<dbReference type="Pfam" id="PF04130">
    <property type="entry name" value="GCP_C_terminal"/>
    <property type="match status" value="1"/>
</dbReference>
<dbReference type="InterPro" id="IPR040457">
    <property type="entry name" value="GCP_C"/>
</dbReference>
<feature type="compositionally biased region" description="Low complexity" evidence="6">
    <location>
        <begin position="264"/>
        <end position="273"/>
    </location>
</feature>
<evidence type="ECO:0000256" key="5">
    <source>
        <dbReference type="RuleBase" id="RU363050"/>
    </source>
</evidence>
<dbReference type="GO" id="GO:0051011">
    <property type="term" value="F:microtubule minus-end binding"/>
    <property type="evidence" value="ECO:0007669"/>
    <property type="project" value="TreeGrafter"/>
</dbReference>
<evidence type="ECO:0000259" key="7">
    <source>
        <dbReference type="Pfam" id="PF04130"/>
    </source>
</evidence>
<name>A0A9W6YVW8_AMBMO</name>
<evidence type="ECO:0000256" key="4">
    <source>
        <dbReference type="ARBA" id="ARBA00023212"/>
    </source>
</evidence>
<keyword evidence="4 5" id="KW-0206">Cytoskeleton</keyword>
<evidence type="ECO:0000256" key="6">
    <source>
        <dbReference type="SAM" id="MobiDB-lite"/>
    </source>
</evidence>